<dbReference type="Pfam" id="PF01344">
    <property type="entry name" value="Kelch_1"/>
    <property type="match status" value="2"/>
</dbReference>
<feature type="region of interest" description="Disordered" evidence="3">
    <location>
        <begin position="25"/>
        <end position="56"/>
    </location>
</feature>
<gene>
    <name evidence="5" type="ORF">GSOID_T00003673001</name>
</gene>
<dbReference type="Pfam" id="PF00651">
    <property type="entry name" value="BTB"/>
    <property type="match status" value="1"/>
</dbReference>
<dbReference type="Gene3D" id="2.120.10.80">
    <property type="entry name" value="Kelch-type beta propeller"/>
    <property type="match status" value="1"/>
</dbReference>
<feature type="compositionally biased region" description="Polar residues" evidence="3">
    <location>
        <begin position="28"/>
        <end position="38"/>
    </location>
</feature>
<evidence type="ECO:0000313" key="5">
    <source>
        <dbReference type="EMBL" id="CBY18806.1"/>
    </source>
</evidence>
<accession>E4X7Y3</accession>
<dbReference type="EMBL" id="FN653028">
    <property type="protein sequence ID" value="CBY18806.1"/>
    <property type="molecule type" value="Genomic_DNA"/>
</dbReference>
<dbReference type="SMART" id="SM00225">
    <property type="entry name" value="BTB"/>
    <property type="match status" value="1"/>
</dbReference>
<dbReference type="PANTHER" id="PTHR45632:SF3">
    <property type="entry name" value="KELCH-LIKE PROTEIN 32"/>
    <property type="match status" value="1"/>
</dbReference>
<keyword evidence="6" id="KW-1185">Reference proteome</keyword>
<dbReference type="SUPFAM" id="SSF54695">
    <property type="entry name" value="POZ domain"/>
    <property type="match status" value="1"/>
</dbReference>
<dbReference type="InterPro" id="IPR011705">
    <property type="entry name" value="BACK"/>
</dbReference>
<organism evidence="5">
    <name type="scientific">Oikopleura dioica</name>
    <name type="common">Tunicate</name>
    <dbReference type="NCBI Taxonomy" id="34765"/>
    <lineage>
        <taxon>Eukaryota</taxon>
        <taxon>Metazoa</taxon>
        <taxon>Chordata</taxon>
        <taxon>Tunicata</taxon>
        <taxon>Appendicularia</taxon>
        <taxon>Copelata</taxon>
        <taxon>Oikopleuridae</taxon>
        <taxon>Oikopleura</taxon>
    </lineage>
</organism>
<evidence type="ECO:0000256" key="3">
    <source>
        <dbReference type="SAM" id="MobiDB-lite"/>
    </source>
</evidence>
<evidence type="ECO:0000256" key="2">
    <source>
        <dbReference type="ARBA" id="ARBA00022737"/>
    </source>
</evidence>
<dbReference type="SMART" id="SM00875">
    <property type="entry name" value="BACK"/>
    <property type="match status" value="1"/>
</dbReference>
<dbReference type="Gene3D" id="3.30.710.10">
    <property type="entry name" value="Potassium Channel Kv1.1, Chain A"/>
    <property type="match status" value="1"/>
</dbReference>
<dbReference type="InterPro" id="IPR006652">
    <property type="entry name" value="Kelch_1"/>
</dbReference>
<protein>
    <recommendedName>
        <fullName evidence="4">BTB domain-containing protein</fullName>
    </recommendedName>
</protein>
<dbReference type="InterPro" id="IPR011333">
    <property type="entry name" value="SKP1/BTB/POZ_sf"/>
</dbReference>
<feature type="domain" description="BTB" evidence="4">
    <location>
        <begin position="85"/>
        <end position="151"/>
    </location>
</feature>
<name>E4X7Y3_OIKDI</name>
<dbReference type="InParanoid" id="E4X7Y3"/>
<dbReference type="InterPro" id="IPR015915">
    <property type="entry name" value="Kelch-typ_b-propeller"/>
</dbReference>
<dbReference type="OrthoDB" id="45365at2759"/>
<dbReference type="SUPFAM" id="SSF117281">
    <property type="entry name" value="Kelch motif"/>
    <property type="match status" value="2"/>
</dbReference>
<dbReference type="InterPro" id="IPR017096">
    <property type="entry name" value="BTB-kelch_protein"/>
</dbReference>
<dbReference type="Pfam" id="PF07707">
    <property type="entry name" value="BACK"/>
    <property type="match status" value="1"/>
</dbReference>
<dbReference type="SMART" id="SM00612">
    <property type="entry name" value="Kelch"/>
    <property type="match status" value="6"/>
</dbReference>
<dbReference type="PANTHER" id="PTHR45632">
    <property type="entry name" value="LD33804P"/>
    <property type="match status" value="1"/>
</dbReference>
<keyword evidence="2" id="KW-0677">Repeat</keyword>
<dbReference type="AlphaFoldDB" id="E4X7Y3"/>
<proteinExistence type="predicted"/>
<evidence type="ECO:0000256" key="1">
    <source>
        <dbReference type="ARBA" id="ARBA00022441"/>
    </source>
</evidence>
<dbReference type="InterPro" id="IPR000210">
    <property type="entry name" value="BTB/POZ_dom"/>
</dbReference>
<dbReference type="Proteomes" id="UP000001307">
    <property type="component" value="Unassembled WGS sequence"/>
</dbReference>
<dbReference type="Pfam" id="PF24681">
    <property type="entry name" value="Kelch_KLHDC2_KLHL20_DRC7"/>
    <property type="match status" value="1"/>
</dbReference>
<dbReference type="PROSITE" id="PS50097">
    <property type="entry name" value="BTB"/>
    <property type="match status" value="1"/>
</dbReference>
<keyword evidence="1" id="KW-0880">Kelch repeat</keyword>
<reference evidence="5" key="1">
    <citation type="journal article" date="2010" name="Science">
        <title>Plasticity of animal genome architecture unmasked by rapid evolution of a pelagic tunicate.</title>
        <authorList>
            <person name="Denoeud F."/>
            <person name="Henriet S."/>
            <person name="Mungpakdee S."/>
            <person name="Aury J.M."/>
            <person name="Da Silva C."/>
            <person name="Brinkmann H."/>
            <person name="Mikhaleva J."/>
            <person name="Olsen L.C."/>
            <person name="Jubin C."/>
            <person name="Canestro C."/>
            <person name="Bouquet J.M."/>
            <person name="Danks G."/>
            <person name="Poulain J."/>
            <person name="Campsteijn C."/>
            <person name="Adamski M."/>
            <person name="Cross I."/>
            <person name="Yadetie F."/>
            <person name="Muffato M."/>
            <person name="Louis A."/>
            <person name="Butcher S."/>
            <person name="Tsagkogeorga G."/>
            <person name="Konrad A."/>
            <person name="Singh S."/>
            <person name="Jensen M.F."/>
            <person name="Cong E.H."/>
            <person name="Eikeseth-Otteraa H."/>
            <person name="Noel B."/>
            <person name="Anthouard V."/>
            <person name="Porcel B.M."/>
            <person name="Kachouri-Lafond R."/>
            <person name="Nishino A."/>
            <person name="Ugolini M."/>
            <person name="Chourrout P."/>
            <person name="Nishida H."/>
            <person name="Aasland R."/>
            <person name="Huzurbazar S."/>
            <person name="Westhof E."/>
            <person name="Delsuc F."/>
            <person name="Lehrach H."/>
            <person name="Reinhardt R."/>
            <person name="Weissenbach J."/>
            <person name="Roy S.W."/>
            <person name="Artiguenave F."/>
            <person name="Postlethwait J.H."/>
            <person name="Manak J.R."/>
            <person name="Thompson E.M."/>
            <person name="Jaillon O."/>
            <person name="Du Pasquier L."/>
            <person name="Boudinot P."/>
            <person name="Liberles D.A."/>
            <person name="Volff J.N."/>
            <person name="Philippe H."/>
            <person name="Lenhard B."/>
            <person name="Roest Crollius H."/>
            <person name="Wincker P."/>
            <person name="Chourrout D."/>
        </authorList>
    </citation>
    <scope>NUCLEOTIDE SEQUENCE [LARGE SCALE GENOMIC DNA]</scope>
</reference>
<dbReference type="PIRSF" id="PIRSF037037">
    <property type="entry name" value="Kelch-like_protein_gigaxonin"/>
    <property type="match status" value="1"/>
</dbReference>
<evidence type="ECO:0000313" key="6">
    <source>
        <dbReference type="Proteomes" id="UP000001307"/>
    </source>
</evidence>
<sequence>MEDFAPNNLNRGADAVPLINPSIDAEFSDSSMDTTSTAVHEPKDEPMAAFNNPKNLPQPTLVYKSSPKFPQVELCRDFRDRDQLTDVTVKVGDKEIRAHKLILAATIPYFQKMFCSGMEFVEAKKDGRSLNPEALQSIVDFVYSREILLNVDTVQDLLQTATLLGVDEIIEACSNFMSSHLSEENVVTVWLFAESINCIDLMVSCEGFCISTFSDESWQEPIAQLPLKFLIRILETNELNVTNEVIVVEMVKNWLEADSKNRNEHLETLLRAVRLDQLLLSELLELEKTSPFNNSIGAIKMISETKNFHLASGNNTIALPISRGPRNSYAGVLICVGGRGNEGDPYKSVEYLEAHKTQKMEWKSLPDMRNARRHVGAIALGNCLYAVGGHSGKDHLSSVECFDLKTKQWVLKKEMSTPRRGIALAVVEVFGSKCIFAIGGLDDQMCYNNVERYDPGSDTWTNVAMLSIHRGGVCAVTLNNEVYAIGGNDGVQSKACCEKYSPLLDKWNDIPPMKQRRAGAGATVANGKIFVAGGFVADDNAPLASVEVYNPLSDDEPWTCIRPMASPRGGVGLAPLSGKLIAVGGHNGKEYLKSVEIYDIESDSWEQGPPTHLARAGSGIAWIKADIELLNREPENLTPLKDAI</sequence>
<evidence type="ECO:0000259" key="4">
    <source>
        <dbReference type="PROSITE" id="PS50097"/>
    </source>
</evidence>
<dbReference type="Gene3D" id="1.25.40.420">
    <property type="match status" value="1"/>
</dbReference>